<evidence type="ECO:0000259" key="5">
    <source>
        <dbReference type="Pfam" id="PF02347"/>
    </source>
</evidence>
<dbReference type="GO" id="GO:0009116">
    <property type="term" value="P:nucleoside metabolic process"/>
    <property type="evidence" value="ECO:0007669"/>
    <property type="project" value="InterPro"/>
</dbReference>
<dbReference type="EC" id="1.4.4.2" evidence="4"/>
<dbReference type="Gene3D" id="3.40.640.10">
    <property type="entry name" value="Type I PLP-dependent aspartate aminotransferase-like (Major domain)"/>
    <property type="match status" value="1"/>
</dbReference>
<organism evidence="6">
    <name type="scientific">Desulfofervidus auxilii</name>
    <dbReference type="NCBI Taxonomy" id="1621989"/>
    <lineage>
        <taxon>Bacteria</taxon>
        <taxon>Pseudomonadati</taxon>
        <taxon>Thermodesulfobacteriota</taxon>
        <taxon>Candidatus Desulfofervidia</taxon>
        <taxon>Candidatus Desulfofervidales</taxon>
        <taxon>Candidatus Desulfofervidaceae</taxon>
        <taxon>Candidatus Desulfofervidus</taxon>
    </lineage>
</organism>
<dbReference type="CDD" id="cd00613">
    <property type="entry name" value="GDC-P"/>
    <property type="match status" value="1"/>
</dbReference>
<name>A0A7C0U4C3_DESA2</name>
<feature type="domain" description="Glycine cleavage system P-protein N-terminal" evidence="5">
    <location>
        <begin position="2"/>
        <end position="436"/>
    </location>
</feature>
<comment type="caution">
    <text evidence="6">The sequence shown here is derived from an EMBL/GenBank/DDBJ whole genome shotgun (WGS) entry which is preliminary data.</text>
</comment>
<comment type="subunit">
    <text evidence="4">The glycine cleavage system is composed of four proteins: P, T, L and H. In this organism, the P 'protein' is a heterodimer of two subunits.</text>
</comment>
<dbReference type="InterPro" id="IPR049315">
    <property type="entry name" value="GDC-P_N"/>
</dbReference>
<dbReference type="NCBIfam" id="NF001696">
    <property type="entry name" value="PRK00451.1"/>
    <property type="match status" value="1"/>
</dbReference>
<dbReference type="GO" id="GO:0019464">
    <property type="term" value="P:glycine decarboxylation via glycine cleavage system"/>
    <property type="evidence" value="ECO:0007669"/>
    <property type="project" value="UniProtKB-UniRule"/>
</dbReference>
<keyword evidence="2 4" id="KW-0560">Oxidoreductase</keyword>
<dbReference type="PIRSF" id="PIRSF006815">
    <property type="entry name" value="GcvPA"/>
    <property type="match status" value="1"/>
</dbReference>
<evidence type="ECO:0000256" key="1">
    <source>
        <dbReference type="ARBA" id="ARBA00003788"/>
    </source>
</evidence>
<sequence length="443" mass="49685">MSYIPHTQEEVEEMLKIIGVSSIEELFVDIGEELRPKSFNLPEGKSEFEVKEDIKKISQKNNYSLIYFLGGGVYDHYIPAIVDTLSSRSEFYTAYTPYQPECSQGILQTMYEYQTAICILTDMDIANASLYDGGTALCEAVMMALRITERKKIIIDGGINPIYQKMLFTYTANLPLEIIKLPPNIGQADRDKIYKHLDEKTAAIILQNPNFFGTIDDHKDIIEKAHSFGALVIESVYPISLGLIKTPGAMGADIVVGEGQSLGIPLAFGGPYLGFLACKEKFVRKMPGRIVGATVDKEGKRGFVLTLQTREQHIRRQKATSNICTNAALCALRAIIYLSILGKEGFIELAKLNYYKSEFTKKKLREIGIEIINSPTFNEFVVYLKKDANEIAKIMIDKGFVAGLPLGNFYKGMENYLLIAVTEKRKKEEILNFVETLKDAINL</sequence>
<dbReference type="InterPro" id="IPR020581">
    <property type="entry name" value="GDC_P"/>
</dbReference>
<dbReference type="SUPFAM" id="SSF53383">
    <property type="entry name" value="PLP-dependent transferases"/>
    <property type="match status" value="1"/>
</dbReference>
<dbReference type="GO" id="GO:0004375">
    <property type="term" value="F:glycine dehydrogenase (decarboxylating) activity"/>
    <property type="evidence" value="ECO:0007669"/>
    <property type="project" value="UniProtKB-EC"/>
</dbReference>
<protein>
    <recommendedName>
        <fullName evidence="4">Probable glycine dehydrogenase (decarboxylating) subunit 1</fullName>
        <ecNumber evidence="4">1.4.4.2</ecNumber>
    </recommendedName>
    <alternativeName>
        <fullName evidence="4">Glycine cleavage system P-protein subunit 1</fullName>
    </alternativeName>
    <alternativeName>
        <fullName evidence="4">Glycine decarboxylase subunit 1</fullName>
    </alternativeName>
    <alternativeName>
        <fullName evidence="4">Glycine dehydrogenase (aminomethyl-transferring) subunit 1</fullName>
    </alternativeName>
</protein>
<dbReference type="Gene3D" id="3.90.1150.10">
    <property type="entry name" value="Aspartate Aminotransferase, domain 1"/>
    <property type="match status" value="1"/>
</dbReference>
<dbReference type="PANTHER" id="PTHR42806">
    <property type="entry name" value="GLYCINE CLEAVAGE SYSTEM P-PROTEIN"/>
    <property type="match status" value="1"/>
</dbReference>
<dbReference type="InterPro" id="IPR015422">
    <property type="entry name" value="PyrdxlP-dep_Trfase_small"/>
</dbReference>
<dbReference type="Proteomes" id="UP000886289">
    <property type="component" value="Unassembled WGS sequence"/>
</dbReference>
<reference evidence="6" key="1">
    <citation type="journal article" date="2020" name="mSystems">
        <title>Genome- and Community-Level Interaction Insights into Carbon Utilization and Element Cycling Functions of Hydrothermarchaeota in Hydrothermal Sediment.</title>
        <authorList>
            <person name="Zhou Z."/>
            <person name="Liu Y."/>
            <person name="Xu W."/>
            <person name="Pan J."/>
            <person name="Luo Z.H."/>
            <person name="Li M."/>
        </authorList>
    </citation>
    <scope>NUCLEOTIDE SEQUENCE [LARGE SCALE GENOMIC DNA]</scope>
    <source>
        <strain evidence="6">HyVt-233</strain>
    </source>
</reference>
<evidence type="ECO:0000256" key="3">
    <source>
        <dbReference type="ARBA" id="ARBA00049026"/>
    </source>
</evidence>
<dbReference type="HAMAP" id="MF_00712">
    <property type="entry name" value="GcvPA"/>
    <property type="match status" value="1"/>
</dbReference>
<dbReference type="InterPro" id="IPR015421">
    <property type="entry name" value="PyrdxlP-dep_Trfase_major"/>
</dbReference>
<dbReference type="PANTHER" id="PTHR42806:SF1">
    <property type="entry name" value="GLYCINE DEHYDROGENASE (DECARBOXYLATING)"/>
    <property type="match status" value="1"/>
</dbReference>
<comment type="catalytic activity">
    <reaction evidence="3 4">
        <text>N(6)-[(R)-lipoyl]-L-lysyl-[glycine-cleavage complex H protein] + glycine + H(+) = N(6)-[(R)-S(8)-aminomethyldihydrolipoyl]-L-lysyl-[glycine-cleavage complex H protein] + CO2</text>
        <dbReference type="Rhea" id="RHEA:24304"/>
        <dbReference type="Rhea" id="RHEA-COMP:10494"/>
        <dbReference type="Rhea" id="RHEA-COMP:10495"/>
        <dbReference type="ChEBI" id="CHEBI:15378"/>
        <dbReference type="ChEBI" id="CHEBI:16526"/>
        <dbReference type="ChEBI" id="CHEBI:57305"/>
        <dbReference type="ChEBI" id="CHEBI:83099"/>
        <dbReference type="ChEBI" id="CHEBI:83143"/>
        <dbReference type="EC" id="1.4.4.2"/>
    </reaction>
</comment>
<dbReference type="InterPro" id="IPR023010">
    <property type="entry name" value="GcvPA"/>
</dbReference>
<dbReference type="InterPro" id="IPR015424">
    <property type="entry name" value="PyrdxlP-dep_Trfase"/>
</dbReference>
<dbReference type="AlphaFoldDB" id="A0A7C0U4C3"/>
<dbReference type="Pfam" id="PF02347">
    <property type="entry name" value="GDC-P"/>
    <property type="match status" value="1"/>
</dbReference>
<evidence type="ECO:0000313" key="6">
    <source>
        <dbReference type="EMBL" id="HDD45275.1"/>
    </source>
</evidence>
<evidence type="ECO:0000256" key="2">
    <source>
        <dbReference type="ARBA" id="ARBA00023002"/>
    </source>
</evidence>
<accession>A0A7C0U4C3</accession>
<proteinExistence type="inferred from homology"/>
<gene>
    <name evidence="4" type="primary">gcvPA</name>
    <name evidence="6" type="ORF">ENG63_10530</name>
</gene>
<comment type="function">
    <text evidence="1 4">The glycine cleavage system catalyzes the degradation of glycine. The P protein binds the alpha-amino group of glycine through its pyridoxal phosphate cofactor; CO(2) is released and the remaining methylamine moiety is then transferred to the lipoamide cofactor of the H protein.</text>
</comment>
<comment type="similarity">
    <text evidence="4">Belongs to the GcvP family. N-terminal subunit subfamily.</text>
</comment>
<dbReference type="EMBL" id="DRBS01000388">
    <property type="protein sequence ID" value="HDD45275.1"/>
    <property type="molecule type" value="Genomic_DNA"/>
</dbReference>
<evidence type="ECO:0000256" key="4">
    <source>
        <dbReference type="HAMAP-Rule" id="MF_00712"/>
    </source>
</evidence>